<dbReference type="InterPro" id="IPR008637">
    <property type="entry name" value="HR_lesion"/>
</dbReference>
<keyword evidence="2" id="KW-1133">Transmembrane helix</keyword>
<reference evidence="3" key="1">
    <citation type="submission" date="2021-01" db="EMBL/GenBank/DDBJ databases">
        <authorList>
            <person name="Corre E."/>
            <person name="Pelletier E."/>
            <person name="Niang G."/>
            <person name="Scheremetjew M."/>
            <person name="Finn R."/>
            <person name="Kale V."/>
            <person name="Holt S."/>
            <person name="Cochrane G."/>
            <person name="Meng A."/>
            <person name="Brown T."/>
            <person name="Cohen L."/>
        </authorList>
    </citation>
    <scope>NUCLEOTIDE SEQUENCE</scope>
    <source>
        <strain evidence="3">CCMP1320</strain>
    </source>
</reference>
<dbReference type="Pfam" id="PF05514">
    <property type="entry name" value="HR_lesion"/>
    <property type="match status" value="1"/>
</dbReference>
<keyword evidence="2" id="KW-0472">Membrane</keyword>
<dbReference type="PANTHER" id="PTHR31474:SF1">
    <property type="entry name" value="EXPRESSED PROTEIN"/>
    <property type="match status" value="1"/>
</dbReference>
<keyword evidence="2" id="KW-0812">Transmembrane</keyword>
<evidence type="ECO:0000313" key="3">
    <source>
        <dbReference type="EMBL" id="CAE0490803.1"/>
    </source>
</evidence>
<gene>
    <name evidence="3" type="ORF">DTER00134_LOCUS5876</name>
</gene>
<proteinExistence type="predicted"/>
<dbReference type="EMBL" id="HBIP01010511">
    <property type="protein sequence ID" value="CAE0490803.1"/>
    <property type="molecule type" value="Transcribed_RNA"/>
</dbReference>
<name>A0A7S3QS12_DUNTE</name>
<dbReference type="PANTHER" id="PTHR31474">
    <property type="entry name" value="HR-LIKE LESION-INDUCER"/>
    <property type="match status" value="1"/>
</dbReference>
<feature type="transmembrane region" description="Helical" evidence="2">
    <location>
        <begin position="12"/>
        <end position="30"/>
    </location>
</feature>
<feature type="transmembrane region" description="Helical" evidence="2">
    <location>
        <begin position="68"/>
        <end position="87"/>
    </location>
</feature>
<organism evidence="3">
    <name type="scientific">Dunaliella tertiolecta</name>
    <name type="common">Green alga</name>
    <dbReference type="NCBI Taxonomy" id="3047"/>
    <lineage>
        <taxon>Eukaryota</taxon>
        <taxon>Viridiplantae</taxon>
        <taxon>Chlorophyta</taxon>
        <taxon>core chlorophytes</taxon>
        <taxon>Chlorophyceae</taxon>
        <taxon>CS clade</taxon>
        <taxon>Chlamydomonadales</taxon>
        <taxon>Dunaliellaceae</taxon>
        <taxon>Dunaliella</taxon>
    </lineage>
</organism>
<protein>
    <recommendedName>
        <fullName evidence="4">DoxX family protein</fullName>
    </recommendedName>
</protein>
<evidence type="ECO:0008006" key="4">
    <source>
        <dbReference type="Google" id="ProtNLM"/>
    </source>
</evidence>
<evidence type="ECO:0000256" key="1">
    <source>
        <dbReference type="SAM" id="MobiDB-lite"/>
    </source>
</evidence>
<dbReference type="AlphaFoldDB" id="A0A7S3QS12"/>
<sequence length="170" mass="18617">MGIESHGASLGRFLLGLGFMIAAISIVGQFDKETGGTAMRWVSPKLDQCLDRMERFTGFRPPVEKGQYPQILLAASTTYFFGSVLLMANVRFGASILLMALTLTSLVMHNFWDYSHDPLQQQAETAQFMKNIGIAGGLIYYLATSEPFKAPQRHPKPVPSTRIAAASSQG</sequence>
<evidence type="ECO:0000256" key="2">
    <source>
        <dbReference type="SAM" id="Phobius"/>
    </source>
</evidence>
<accession>A0A7S3QS12</accession>
<feature type="region of interest" description="Disordered" evidence="1">
    <location>
        <begin position="150"/>
        <end position="170"/>
    </location>
</feature>